<evidence type="ECO:0000313" key="2">
    <source>
        <dbReference type="EMBL" id="ABM57614.1"/>
    </source>
</evidence>
<feature type="region of interest" description="Disordered" evidence="1">
    <location>
        <begin position="54"/>
        <end position="91"/>
    </location>
</feature>
<dbReference type="HOGENOM" id="CLU_2426167_0_0_4"/>
<evidence type="ECO:0000256" key="1">
    <source>
        <dbReference type="SAM" id="MobiDB-lite"/>
    </source>
</evidence>
<dbReference type="AlphaFoldDB" id="A1WJ07"/>
<dbReference type="Proteomes" id="UP000000374">
    <property type="component" value="Chromosome"/>
</dbReference>
<name>A1WJ07_VEREI</name>
<feature type="compositionally biased region" description="Low complexity" evidence="1">
    <location>
        <begin position="67"/>
        <end position="76"/>
    </location>
</feature>
<dbReference type="EMBL" id="CP000542">
    <property type="protein sequence ID" value="ABM57614.1"/>
    <property type="molecule type" value="Genomic_DNA"/>
</dbReference>
<reference evidence="3" key="1">
    <citation type="submission" date="2006-12" db="EMBL/GenBank/DDBJ databases">
        <title>Complete sequence of chromosome 1 of Verminephrobacter eiseniae EF01-2.</title>
        <authorList>
            <person name="Copeland A."/>
            <person name="Lucas S."/>
            <person name="Lapidus A."/>
            <person name="Barry K."/>
            <person name="Detter J.C."/>
            <person name="Glavina del Rio T."/>
            <person name="Dalin E."/>
            <person name="Tice H."/>
            <person name="Pitluck S."/>
            <person name="Chertkov O."/>
            <person name="Brettin T."/>
            <person name="Bruce D."/>
            <person name="Han C."/>
            <person name="Tapia R."/>
            <person name="Gilna P."/>
            <person name="Schmutz J."/>
            <person name="Larimer F."/>
            <person name="Land M."/>
            <person name="Hauser L."/>
            <person name="Kyrpides N."/>
            <person name="Kim E."/>
            <person name="Stahl D."/>
            <person name="Richardson P."/>
        </authorList>
    </citation>
    <scope>NUCLEOTIDE SEQUENCE [LARGE SCALE GENOMIC DNA]</scope>
    <source>
        <strain evidence="3">EF01-2</strain>
    </source>
</reference>
<dbReference type="STRING" id="391735.Veis_1861"/>
<accession>A1WJ07</accession>
<dbReference type="KEGG" id="vei:Veis_1861"/>
<sequence>MALLPVWLCVAACRNLPDKDCNQSPAMPAALPAAGAASGAGRHLPRLRMRAARAGTTGVSALPRQTRAPLAHASAAPRRRPCRAGCGFKSA</sequence>
<gene>
    <name evidence="2" type="ordered locus">Veis_1861</name>
</gene>
<evidence type="ECO:0000313" key="3">
    <source>
        <dbReference type="Proteomes" id="UP000000374"/>
    </source>
</evidence>
<protein>
    <submittedName>
        <fullName evidence="2">Uncharacterized protein</fullName>
    </submittedName>
</protein>
<keyword evidence="3" id="KW-1185">Reference proteome</keyword>
<proteinExistence type="predicted"/>
<organism evidence="2 3">
    <name type="scientific">Verminephrobacter eiseniae (strain EF01-2)</name>
    <dbReference type="NCBI Taxonomy" id="391735"/>
    <lineage>
        <taxon>Bacteria</taxon>
        <taxon>Pseudomonadati</taxon>
        <taxon>Pseudomonadota</taxon>
        <taxon>Betaproteobacteria</taxon>
        <taxon>Burkholderiales</taxon>
        <taxon>Comamonadaceae</taxon>
        <taxon>Verminephrobacter</taxon>
    </lineage>
</organism>